<dbReference type="Gene3D" id="1.20.1250.20">
    <property type="entry name" value="MFS general substrate transporter like domains"/>
    <property type="match status" value="1"/>
</dbReference>
<dbReference type="CDD" id="cd17502">
    <property type="entry name" value="MFS_Azr1_MDR_like"/>
    <property type="match status" value="1"/>
</dbReference>
<evidence type="ECO:0000256" key="1">
    <source>
        <dbReference type="ARBA" id="ARBA00004127"/>
    </source>
</evidence>
<feature type="transmembrane region" description="Helical" evidence="6">
    <location>
        <begin position="292"/>
        <end position="319"/>
    </location>
</feature>
<keyword evidence="9" id="KW-1185">Reference proteome</keyword>
<keyword evidence="4 6" id="KW-1133">Transmembrane helix</keyword>
<dbReference type="PANTHER" id="PTHR23501:SF191">
    <property type="entry name" value="VACUOLAR BASIC AMINO ACID TRANSPORTER 4"/>
    <property type="match status" value="1"/>
</dbReference>
<keyword evidence="5 6" id="KW-0472">Membrane</keyword>
<dbReference type="PROSITE" id="PS50850">
    <property type="entry name" value="MFS"/>
    <property type="match status" value="1"/>
</dbReference>
<keyword evidence="3 6" id="KW-0812">Transmembrane</keyword>
<dbReference type="PANTHER" id="PTHR23501">
    <property type="entry name" value="MAJOR FACILITATOR SUPERFAMILY"/>
    <property type="match status" value="1"/>
</dbReference>
<dbReference type="GO" id="GO:0022857">
    <property type="term" value="F:transmembrane transporter activity"/>
    <property type="evidence" value="ECO:0007669"/>
    <property type="project" value="InterPro"/>
</dbReference>
<evidence type="ECO:0000256" key="2">
    <source>
        <dbReference type="ARBA" id="ARBA00022448"/>
    </source>
</evidence>
<evidence type="ECO:0000313" key="9">
    <source>
        <dbReference type="Proteomes" id="UP001211907"/>
    </source>
</evidence>
<feature type="transmembrane region" description="Helical" evidence="6">
    <location>
        <begin position="389"/>
        <end position="407"/>
    </location>
</feature>
<dbReference type="PRINTS" id="PR01036">
    <property type="entry name" value="TCRTETB"/>
</dbReference>
<gene>
    <name evidence="8" type="ORF">HK100_002090</name>
</gene>
<feature type="transmembrane region" description="Helical" evidence="6">
    <location>
        <begin position="143"/>
        <end position="164"/>
    </location>
</feature>
<proteinExistence type="predicted"/>
<feature type="transmembrane region" description="Helical" evidence="6">
    <location>
        <begin position="230"/>
        <end position="249"/>
    </location>
</feature>
<protein>
    <recommendedName>
        <fullName evidence="7">Major facilitator superfamily (MFS) profile domain-containing protein</fullName>
    </recommendedName>
</protein>
<feature type="transmembrane region" description="Helical" evidence="6">
    <location>
        <begin position="365"/>
        <end position="383"/>
    </location>
</feature>
<evidence type="ECO:0000256" key="5">
    <source>
        <dbReference type="ARBA" id="ARBA00023136"/>
    </source>
</evidence>
<comment type="caution">
    <text evidence="8">The sequence shown here is derived from an EMBL/GenBank/DDBJ whole genome shotgun (WGS) entry which is preliminary data.</text>
</comment>
<feature type="transmembrane region" description="Helical" evidence="6">
    <location>
        <begin position="117"/>
        <end position="137"/>
    </location>
</feature>
<dbReference type="EMBL" id="JADGJH010001476">
    <property type="protein sequence ID" value="KAJ3113109.1"/>
    <property type="molecule type" value="Genomic_DNA"/>
</dbReference>
<accession>A0AAD5SXI2</accession>
<dbReference type="AlphaFoldDB" id="A0AAD5SXI2"/>
<feature type="domain" description="Major facilitator superfamily (MFS) profile" evidence="7">
    <location>
        <begin position="53"/>
        <end position="492"/>
    </location>
</feature>
<sequence>MEKEIEMQQRASKITAQTEIEITTTPKTETGPISSSDADTVKVPLNRVEFVLVYIGLLLAILLFGLDQTIVATALRAIVADLGQQELISWIGSAFLLTSAPLSTLYGKLADIFGRKWVFVSAIFIFELGSFICGISNSMPMLIFGRAVAGIGGGGIFSLVLIIISDIVSLRDRGTYTGIIGASSGLASVIGPLIGGALSDSAITLVTVILFLKFPPVEGSIREKINRIDYIGAVLLLAAIVCFLTPLQLGGSIWSWNSGPAIGMFVGSAVLFALFVFVEFKIADDPIIPAKIFVNLSVPLLLIISLTLGAGFLAAVYYISLFFQVVYADSATNGGVAIIPVVFGVVILSILSGIIASKTGKYTPFLRFGPIIMAVGIVLISLFDGSTTIAVRIISLFVFGTGVGSLVQISPLALQCSVPYELIAIATGVTQTCNTLGRAIGVAIMGSISNNIIVSDQAGDTELQSFISKFISAGISVDPSNTLSILALLEESAAYYPNNTAAAAVYNSTLAKATEELINGFTYSFKISYLSLLPYPI</sequence>
<evidence type="ECO:0000313" key="8">
    <source>
        <dbReference type="EMBL" id="KAJ3113109.1"/>
    </source>
</evidence>
<dbReference type="GO" id="GO:0005886">
    <property type="term" value="C:plasma membrane"/>
    <property type="evidence" value="ECO:0007669"/>
    <property type="project" value="TreeGrafter"/>
</dbReference>
<evidence type="ECO:0000256" key="6">
    <source>
        <dbReference type="SAM" id="Phobius"/>
    </source>
</evidence>
<feature type="transmembrane region" description="Helical" evidence="6">
    <location>
        <begin position="201"/>
        <end position="218"/>
    </location>
</feature>
<dbReference type="SUPFAM" id="SSF103473">
    <property type="entry name" value="MFS general substrate transporter"/>
    <property type="match status" value="1"/>
</dbReference>
<dbReference type="InterPro" id="IPR036259">
    <property type="entry name" value="MFS_trans_sf"/>
</dbReference>
<feature type="transmembrane region" description="Helical" evidence="6">
    <location>
        <begin position="261"/>
        <end position="280"/>
    </location>
</feature>
<keyword evidence="2" id="KW-0813">Transport</keyword>
<comment type="subcellular location">
    <subcellularLocation>
        <location evidence="1">Endomembrane system</location>
        <topology evidence="1">Multi-pass membrane protein</topology>
    </subcellularLocation>
</comment>
<organism evidence="8 9">
    <name type="scientific">Physocladia obscura</name>
    <dbReference type="NCBI Taxonomy" id="109957"/>
    <lineage>
        <taxon>Eukaryota</taxon>
        <taxon>Fungi</taxon>
        <taxon>Fungi incertae sedis</taxon>
        <taxon>Chytridiomycota</taxon>
        <taxon>Chytridiomycota incertae sedis</taxon>
        <taxon>Chytridiomycetes</taxon>
        <taxon>Chytridiales</taxon>
        <taxon>Chytriomycetaceae</taxon>
        <taxon>Physocladia</taxon>
    </lineage>
</organism>
<evidence type="ECO:0000256" key="3">
    <source>
        <dbReference type="ARBA" id="ARBA00022692"/>
    </source>
</evidence>
<reference evidence="8" key="1">
    <citation type="submission" date="2020-05" db="EMBL/GenBank/DDBJ databases">
        <title>Phylogenomic resolution of chytrid fungi.</title>
        <authorList>
            <person name="Stajich J.E."/>
            <person name="Amses K."/>
            <person name="Simmons R."/>
            <person name="Seto K."/>
            <person name="Myers J."/>
            <person name="Bonds A."/>
            <person name="Quandt C.A."/>
            <person name="Barry K."/>
            <person name="Liu P."/>
            <person name="Grigoriev I."/>
            <person name="Longcore J.E."/>
            <person name="James T.Y."/>
        </authorList>
    </citation>
    <scope>NUCLEOTIDE SEQUENCE</scope>
    <source>
        <strain evidence="8">JEL0513</strain>
    </source>
</reference>
<dbReference type="Proteomes" id="UP001211907">
    <property type="component" value="Unassembled WGS sequence"/>
</dbReference>
<name>A0AAD5SXI2_9FUNG</name>
<feature type="transmembrane region" description="Helical" evidence="6">
    <location>
        <begin position="51"/>
        <end position="75"/>
    </location>
</feature>
<dbReference type="InterPro" id="IPR011701">
    <property type="entry name" value="MFS"/>
</dbReference>
<feature type="transmembrane region" description="Helical" evidence="6">
    <location>
        <begin position="87"/>
        <end position="105"/>
    </location>
</feature>
<dbReference type="Pfam" id="PF07690">
    <property type="entry name" value="MFS_1"/>
    <property type="match status" value="1"/>
</dbReference>
<evidence type="ECO:0000256" key="4">
    <source>
        <dbReference type="ARBA" id="ARBA00022989"/>
    </source>
</evidence>
<feature type="transmembrane region" description="Helical" evidence="6">
    <location>
        <begin position="176"/>
        <end position="195"/>
    </location>
</feature>
<dbReference type="GO" id="GO:0012505">
    <property type="term" value="C:endomembrane system"/>
    <property type="evidence" value="ECO:0007669"/>
    <property type="project" value="UniProtKB-SubCell"/>
</dbReference>
<dbReference type="InterPro" id="IPR020846">
    <property type="entry name" value="MFS_dom"/>
</dbReference>
<evidence type="ECO:0000259" key="7">
    <source>
        <dbReference type="PROSITE" id="PS50850"/>
    </source>
</evidence>
<feature type="non-terminal residue" evidence="8">
    <location>
        <position position="1"/>
    </location>
</feature>
<feature type="transmembrane region" description="Helical" evidence="6">
    <location>
        <begin position="331"/>
        <end position="353"/>
    </location>
</feature>